<reference evidence="1 2" key="1">
    <citation type="submission" date="2017-09" db="EMBL/GenBank/DDBJ databases">
        <title>Depth-based differentiation of microbial function through sediment-hosted aquifers and enrichment of novel symbionts in the deep terrestrial subsurface.</title>
        <authorList>
            <person name="Probst A.J."/>
            <person name="Ladd B."/>
            <person name="Jarett J.K."/>
            <person name="Geller-Mcgrath D.E."/>
            <person name="Sieber C.M."/>
            <person name="Emerson J.B."/>
            <person name="Anantharaman K."/>
            <person name="Thomas B.C."/>
            <person name="Malmstrom R."/>
            <person name="Stieglmeier M."/>
            <person name="Klingl A."/>
            <person name="Woyke T."/>
            <person name="Ryan C.M."/>
            <person name="Banfield J.F."/>
        </authorList>
    </citation>
    <scope>NUCLEOTIDE SEQUENCE [LARGE SCALE GENOMIC DNA]</scope>
    <source>
        <strain evidence="1">CG23_combo_of_CG06-09_8_20_14_all_49_15</strain>
    </source>
</reference>
<dbReference type="EMBL" id="PCSD01000096">
    <property type="protein sequence ID" value="PIP33503.1"/>
    <property type="molecule type" value="Genomic_DNA"/>
</dbReference>
<name>A0A2G9ZJZ3_9BACT</name>
<evidence type="ECO:0000313" key="2">
    <source>
        <dbReference type="Proteomes" id="UP000230729"/>
    </source>
</evidence>
<organism evidence="1 2">
    <name type="scientific">Candidatus Falkowbacteria bacterium CG23_combo_of_CG06-09_8_20_14_all_49_15</name>
    <dbReference type="NCBI Taxonomy" id="1974572"/>
    <lineage>
        <taxon>Bacteria</taxon>
        <taxon>Candidatus Falkowiibacteriota</taxon>
    </lineage>
</organism>
<protein>
    <submittedName>
        <fullName evidence="1">Uncharacterized protein</fullName>
    </submittedName>
</protein>
<gene>
    <name evidence="1" type="ORF">COX22_04040</name>
</gene>
<accession>A0A2G9ZJZ3</accession>
<dbReference type="AlphaFoldDB" id="A0A2G9ZJZ3"/>
<proteinExistence type="predicted"/>
<evidence type="ECO:0000313" key="1">
    <source>
        <dbReference type="EMBL" id="PIP33503.1"/>
    </source>
</evidence>
<dbReference type="Proteomes" id="UP000230729">
    <property type="component" value="Unassembled WGS sequence"/>
</dbReference>
<sequence>MLIWKKFLPASGQIEIFVIASKNNIFSESIHIFKLAHLLSSSGWARDPYVFCLKKMSIVQPIMDSRRSLPRGIRGGKGQTGSG</sequence>
<comment type="caution">
    <text evidence="1">The sequence shown here is derived from an EMBL/GenBank/DDBJ whole genome shotgun (WGS) entry which is preliminary data.</text>
</comment>